<name>A0AAN9EPZ2_CROPI</name>
<evidence type="ECO:0000313" key="1">
    <source>
        <dbReference type="EMBL" id="KAK7261602.1"/>
    </source>
</evidence>
<gene>
    <name evidence="1" type="ORF">RIF29_27917</name>
</gene>
<comment type="caution">
    <text evidence="1">The sequence shown here is derived from an EMBL/GenBank/DDBJ whole genome shotgun (WGS) entry which is preliminary data.</text>
</comment>
<reference evidence="1 2" key="1">
    <citation type="submission" date="2024-01" db="EMBL/GenBank/DDBJ databases">
        <title>The genomes of 5 underutilized Papilionoideae crops provide insights into root nodulation and disease resistanc.</title>
        <authorList>
            <person name="Yuan L."/>
        </authorList>
    </citation>
    <scope>NUCLEOTIDE SEQUENCE [LARGE SCALE GENOMIC DNA]</scope>
    <source>
        <strain evidence="1">ZHUSHIDOU_FW_LH</strain>
        <tissue evidence="1">Leaf</tissue>
    </source>
</reference>
<accession>A0AAN9EPZ2</accession>
<dbReference type="PANTHER" id="PTHR36707:SF1">
    <property type="entry name" value="T20M3.17 PROTEIN"/>
    <property type="match status" value="1"/>
</dbReference>
<evidence type="ECO:0000313" key="2">
    <source>
        <dbReference type="Proteomes" id="UP001372338"/>
    </source>
</evidence>
<dbReference type="PANTHER" id="PTHR36707">
    <property type="entry name" value="T20M3.17 PROTEIN"/>
    <property type="match status" value="1"/>
</dbReference>
<protein>
    <submittedName>
        <fullName evidence="1">Uncharacterized protein</fullName>
    </submittedName>
</protein>
<dbReference type="Proteomes" id="UP001372338">
    <property type="component" value="Unassembled WGS sequence"/>
</dbReference>
<organism evidence="1 2">
    <name type="scientific">Crotalaria pallida</name>
    <name type="common">Smooth rattlebox</name>
    <name type="synonym">Crotalaria striata</name>
    <dbReference type="NCBI Taxonomy" id="3830"/>
    <lineage>
        <taxon>Eukaryota</taxon>
        <taxon>Viridiplantae</taxon>
        <taxon>Streptophyta</taxon>
        <taxon>Embryophyta</taxon>
        <taxon>Tracheophyta</taxon>
        <taxon>Spermatophyta</taxon>
        <taxon>Magnoliopsida</taxon>
        <taxon>eudicotyledons</taxon>
        <taxon>Gunneridae</taxon>
        <taxon>Pentapetalae</taxon>
        <taxon>rosids</taxon>
        <taxon>fabids</taxon>
        <taxon>Fabales</taxon>
        <taxon>Fabaceae</taxon>
        <taxon>Papilionoideae</taxon>
        <taxon>50 kb inversion clade</taxon>
        <taxon>genistoids sensu lato</taxon>
        <taxon>core genistoids</taxon>
        <taxon>Crotalarieae</taxon>
        <taxon>Crotalaria</taxon>
    </lineage>
</organism>
<dbReference type="AlphaFoldDB" id="A0AAN9EPZ2"/>
<keyword evidence="2" id="KW-1185">Reference proteome</keyword>
<sequence>MSGTGTGIGHMTLEPKHTCHICNLRYQAALEKDSDLSPEDKSSSAPFQLLANEWLAFWLLLMASSVFLFSRNLKFIGNCRVKAAKKEVVSFPKGIYSNAKEENDATCHKCDEACYSEICDFDRTSYFDSLLSLEDEDSEWLSDSNPSTPLSCCKYDSLSDRGSPSYWNSLLGLEEKDSDRAIYFDSLLSLEDEDTEWLSDSKSYGFSSEDPASASPFSYKSGDSLSEISDIIGSPFYWNSLLGLEENDSESISDSTKHCKVLHPISFTVSSNTTRVQCSRSEDNVSLDTEEYFSADEPLFWPFEKHHNWNSEENWSSFCSSPRRRLVFESNSPTPKKKECKEKFNDDDALCSSVKSEISGLSMWSKSSAKILDYEDDLSKSTLLDDENFGSDIDLLLASEYFDLDQGLPIETLVGLKEFDGHEGLDSEFDGDVFMQLD</sequence>
<dbReference type="EMBL" id="JAYWIO010000005">
    <property type="protein sequence ID" value="KAK7261602.1"/>
    <property type="molecule type" value="Genomic_DNA"/>
</dbReference>
<proteinExistence type="predicted"/>